<evidence type="ECO:0000256" key="3">
    <source>
        <dbReference type="ARBA" id="ARBA00022835"/>
    </source>
</evidence>
<dbReference type="InterPro" id="IPR044876">
    <property type="entry name" value="HRDC_dom_sf"/>
</dbReference>
<dbReference type="GO" id="GO:0000176">
    <property type="term" value="C:nuclear exosome (RNase complex)"/>
    <property type="evidence" value="ECO:0007669"/>
    <property type="project" value="InterPro"/>
</dbReference>
<keyword evidence="2" id="KW-0698">rRNA processing</keyword>
<dbReference type="InterPro" id="IPR002562">
    <property type="entry name" value="3'-5'_exonuclease_dom"/>
</dbReference>
<dbReference type="GO" id="GO:0071039">
    <property type="term" value="P:nuclear polyadenylation-dependent CUT catabolic process"/>
    <property type="evidence" value="ECO:0007669"/>
    <property type="project" value="TreeGrafter"/>
</dbReference>
<dbReference type="STRING" id="983967.A0A1E4T289"/>
<evidence type="ECO:0000313" key="9">
    <source>
        <dbReference type="Proteomes" id="UP000094801"/>
    </source>
</evidence>
<dbReference type="GO" id="GO:0003727">
    <property type="term" value="F:single-stranded RNA binding"/>
    <property type="evidence" value="ECO:0007669"/>
    <property type="project" value="TreeGrafter"/>
</dbReference>
<evidence type="ECO:0000256" key="2">
    <source>
        <dbReference type="ARBA" id="ARBA00022552"/>
    </source>
</evidence>
<name>A0A1E4T289_9ASCO</name>
<dbReference type="Proteomes" id="UP000094801">
    <property type="component" value="Unassembled WGS sequence"/>
</dbReference>
<dbReference type="Gene3D" id="1.10.150.80">
    <property type="entry name" value="HRDC domain"/>
    <property type="match status" value="1"/>
</dbReference>
<dbReference type="GO" id="GO:0071051">
    <property type="term" value="P:poly(A)-dependent snoRNA 3'-end processing"/>
    <property type="evidence" value="ECO:0007669"/>
    <property type="project" value="TreeGrafter"/>
</dbReference>
<dbReference type="EMBL" id="KV453851">
    <property type="protein sequence ID" value="ODV85865.1"/>
    <property type="molecule type" value="Genomic_DNA"/>
</dbReference>
<proteinExistence type="inferred from homology"/>
<evidence type="ECO:0000256" key="4">
    <source>
        <dbReference type="ARBA" id="ARBA00023242"/>
    </source>
</evidence>
<evidence type="ECO:0000259" key="7">
    <source>
        <dbReference type="SMART" id="SM00474"/>
    </source>
</evidence>
<dbReference type="InterPro" id="IPR002121">
    <property type="entry name" value="HRDC_dom"/>
</dbReference>
<evidence type="ECO:0000313" key="8">
    <source>
        <dbReference type="EMBL" id="ODV85865.1"/>
    </source>
</evidence>
<evidence type="ECO:0000256" key="6">
    <source>
        <dbReference type="SAM" id="MobiDB-lite"/>
    </source>
</evidence>
<comment type="subcellular location">
    <subcellularLocation>
        <location evidence="1">Nucleus</location>
    </subcellularLocation>
</comment>
<dbReference type="GO" id="GO:0000175">
    <property type="term" value="F:3'-5'-RNA exonuclease activity"/>
    <property type="evidence" value="ECO:0007669"/>
    <property type="project" value="InterPro"/>
</dbReference>
<dbReference type="GO" id="GO:0071038">
    <property type="term" value="P:TRAMP-dependent tRNA surveillance pathway"/>
    <property type="evidence" value="ECO:0007669"/>
    <property type="project" value="TreeGrafter"/>
</dbReference>
<dbReference type="AlphaFoldDB" id="A0A1E4T289"/>
<dbReference type="PANTHER" id="PTHR12124:SF47">
    <property type="entry name" value="EXOSOME COMPONENT 10"/>
    <property type="match status" value="1"/>
</dbReference>
<dbReference type="Pfam" id="PF00570">
    <property type="entry name" value="HRDC"/>
    <property type="match status" value="1"/>
</dbReference>
<dbReference type="InterPro" id="IPR012588">
    <property type="entry name" value="Exosome-assoc_fac_Rrp6_N"/>
</dbReference>
<dbReference type="GO" id="GO:0071044">
    <property type="term" value="P:histone mRNA catabolic process"/>
    <property type="evidence" value="ECO:0007669"/>
    <property type="project" value="TreeGrafter"/>
</dbReference>
<keyword evidence="3" id="KW-0271">Exosome</keyword>
<dbReference type="SMART" id="SM00474">
    <property type="entry name" value="35EXOc"/>
    <property type="match status" value="1"/>
</dbReference>
<dbReference type="InterPro" id="IPR045092">
    <property type="entry name" value="Rrp6-like"/>
</dbReference>
<dbReference type="Pfam" id="PF08066">
    <property type="entry name" value="PMC2NT"/>
    <property type="match status" value="1"/>
</dbReference>
<sequence length="837" mass="96805">MSNDNKNTDPSDLEQLAPSLVNLIRLSTAINAKDINFFKSVDSDIKSKTQDVNKQLIQLMDELVQSSLTILPDVDMDENKLSVDDENGNWKIIGNVLDTLFENTEISLDQYSKYKKTATTDNNSSSVTSEFTYLDENDQGNSVNNQKRSIPQSTNIEKPQLKFNDPINNFETTPFKPLITTKPNALKPFEESMKLIPATDSIPEHYENPYSYEIMNQEYPEWILEPSDENYESIPWKESEEPIWIDDSSQLDELLLDLSKCKVIGIDLEHHDFRTYHGLTSLMQITSDHSKKDYLIDPLSPKLRSNLSVLNIVFTDPNIIKVFHGAYMDIIWLQRDLGLYIVSLFDTYHAARELSLGKYSLAFLLEKYVKFKTSKKWQLADWRLRPLNNEMRNYAKADTHFLIEIFHKLHNELLSNKPESLKTVLYESRKVSNRRFEYSTYRPKNLKSQSSSFNSQQGNVISTNNSIPQTPEFKESGKFLSLTDNFDRDLPWSNLISANGILLPQRPLLEVLFKWRDELARKLDESTRYVMSDFMLISLVTSFDSSSISDGSITEGKVLEIINSTSRYSGGSLLIRKYVSELTKLIKDTMVELNNLDDEIWDKVSGIESNRNNAQQQINDGDDVYKLVTDVEELERNFTNISKDFQNNNFSTSEDTTVGSVIEKIETVSLPEQIWSVGYPKKGGVNYINLNTVKQRLTTLIDHLTEESNVEYELPENEEEEEEEEAQVETVDEPVESSAEETKKEDPNEIITLRKHQKQQHQKRFKEDNTFLQDEIKLDLSSKRVLEQPATSREDKKARMQKKRKTFDPYVEVDDIPKLKRKKPIDMSKNVVFKKKK</sequence>
<comment type="similarity">
    <text evidence="5">Belongs to the exosome component 10/RRP6 family.</text>
</comment>
<feature type="compositionally biased region" description="Basic and acidic residues" evidence="6">
    <location>
        <begin position="782"/>
        <end position="798"/>
    </location>
</feature>
<dbReference type="Gene3D" id="3.30.420.10">
    <property type="entry name" value="Ribonuclease H-like superfamily/Ribonuclease H"/>
    <property type="match status" value="1"/>
</dbReference>
<feature type="domain" description="3'-5' exonuclease" evidence="7">
    <location>
        <begin position="242"/>
        <end position="414"/>
    </location>
</feature>
<dbReference type="InterPro" id="IPR012337">
    <property type="entry name" value="RNaseH-like_sf"/>
</dbReference>
<dbReference type="Pfam" id="PF01612">
    <property type="entry name" value="DNA_pol_A_exo1"/>
    <property type="match status" value="1"/>
</dbReference>
<dbReference type="InterPro" id="IPR036397">
    <property type="entry name" value="RNaseH_sf"/>
</dbReference>
<feature type="region of interest" description="Disordered" evidence="6">
    <location>
        <begin position="709"/>
        <end position="747"/>
    </location>
</feature>
<reference evidence="9" key="1">
    <citation type="submission" date="2016-04" db="EMBL/GenBank/DDBJ databases">
        <title>Comparative genomics of biotechnologically important yeasts.</title>
        <authorList>
            <consortium name="DOE Joint Genome Institute"/>
            <person name="Riley R."/>
            <person name="Haridas S."/>
            <person name="Wolfe K.H."/>
            <person name="Lopes M.R."/>
            <person name="Hittinger C.T."/>
            <person name="Goker M."/>
            <person name="Salamov A."/>
            <person name="Wisecaver J."/>
            <person name="Long T.M."/>
            <person name="Aerts A.L."/>
            <person name="Barry K."/>
            <person name="Choi C."/>
            <person name="Clum A."/>
            <person name="Coughlan A.Y."/>
            <person name="Deshpande S."/>
            <person name="Douglass A.P."/>
            <person name="Hanson S.J."/>
            <person name="Klenk H.-P."/>
            <person name="Labutti K."/>
            <person name="Lapidus A."/>
            <person name="Lindquist E."/>
            <person name="Lipzen A."/>
            <person name="Meier-Kolthoff J.P."/>
            <person name="Ohm R.A."/>
            <person name="Otillar R.P."/>
            <person name="Pangilinan J."/>
            <person name="Peng Y."/>
            <person name="Rokas A."/>
            <person name="Rosa C.A."/>
            <person name="Scheuner C."/>
            <person name="Sibirny A.A."/>
            <person name="Slot J.C."/>
            <person name="Stielow J.B."/>
            <person name="Sun H."/>
            <person name="Kurtzman C.P."/>
            <person name="Blackwell M."/>
            <person name="Grigoriev I.V."/>
            <person name="Jeffries T.W."/>
        </authorList>
    </citation>
    <scope>NUCLEOTIDE SEQUENCE [LARGE SCALE GENOMIC DNA]</scope>
    <source>
        <strain evidence="9">NRRL YB-2248</strain>
    </source>
</reference>
<dbReference type="GO" id="GO:0005730">
    <property type="term" value="C:nucleolus"/>
    <property type="evidence" value="ECO:0007669"/>
    <property type="project" value="TreeGrafter"/>
</dbReference>
<dbReference type="SUPFAM" id="SSF53098">
    <property type="entry name" value="Ribonuclease H-like"/>
    <property type="match status" value="1"/>
</dbReference>
<dbReference type="InterPro" id="IPR010997">
    <property type="entry name" value="HRDC-like_sf"/>
</dbReference>
<dbReference type="OrthoDB" id="2250022at2759"/>
<protein>
    <recommendedName>
        <fullName evidence="7">3'-5' exonuclease domain-containing protein</fullName>
    </recommendedName>
</protein>
<organism evidence="8 9">
    <name type="scientific">[Candida] arabinofermentans NRRL YB-2248</name>
    <dbReference type="NCBI Taxonomy" id="983967"/>
    <lineage>
        <taxon>Eukaryota</taxon>
        <taxon>Fungi</taxon>
        <taxon>Dikarya</taxon>
        <taxon>Ascomycota</taxon>
        <taxon>Saccharomycotina</taxon>
        <taxon>Pichiomycetes</taxon>
        <taxon>Pichiales</taxon>
        <taxon>Pichiaceae</taxon>
        <taxon>Ogataea</taxon>
        <taxon>Ogataea/Candida clade</taxon>
    </lineage>
</organism>
<dbReference type="GO" id="GO:0000166">
    <property type="term" value="F:nucleotide binding"/>
    <property type="evidence" value="ECO:0007669"/>
    <property type="project" value="InterPro"/>
</dbReference>
<accession>A0A1E4T289</accession>
<dbReference type="PANTHER" id="PTHR12124">
    <property type="entry name" value="POLYMYOSITIS/SCLERODERMA AUTOANTIGEN-RELATED"/>
    <property type="match status" value="1"/>
</dbReference>
<evidence type="ECO:0000256" key="5">
    <source>
        <dbReference type="ARBA" id="ARBA00043957"/>
    </source>
</evidence>
<evidence type="ECO:0000256" key="1">
    <source>
        <dbReference type="ARBA" id="ARBA00004123"/>
    </source>
</evidence>
<feature type="compositionally biased region" description="Acidic residues" evidence="6">
    <location>
        <begin position="709"/>
        <end position="739"/>
    </location>
</feature>
<dbReference type="GO" id="GO:0000467">
    <property type="term" value="P:exonucleolytic trimming to generate mature 3'-end of 5.8S rRNA from tricistronic rRNA transcript (SSU-rRNA, 5.8S rRNA, LSU-rRNA)"/>
    <property type="evidence" value="ECO:0007669"/>
    <property type="project" value="InterPro"/>
</dbReference>
<keyword evidence="4" id="KW-0539">Nucleus</keyword>
<dbReference type="GO" id="GO:0071035">
    <property type="term" value="P:nuclear polyadenylation-dependent rRNA catabolic process"/>
    <property type="evidence" value="ECO:0007669"/>
    <property type="project" value="TreeGrafter"/>
</dbReference>
<feature type="region of interest" description="Disordered" evidence="6">
    <location>
        <begin position="782"/>
        <end position="805"/>
    </location>
</feature>
<gene>
    <name evidence="8" type="ORF">CANARDRAFT_27944</name>
</gene>
<dbReference type="GO" id="GO:0071036">
    <property type="term" value="P:nuclear polyadenylation-dependent snoRNA catabolic process"/>
    <property type="evidence" value="ECO:0007669"/>
    <property type="project" value="TreeGrafter"/>
</dbReference>
<dbReference type="GO" id="GO:0071040">
    <property type="term" value="P:nuclear polyadenylation-dependent antisense transcript catabolic process"/>
    <property type="evidence" value="ECO:0007669"/>
    <property type="project" value="TreeGrafter"/>
</dbReference>
<dbReference type="SUPFAM" id="SSF47819">
    <property type="entry name" value="HRDC-like"/>
    <property type="match status" value="1"/>
</dbReference>
<dbReference type="GO" id="GO:0071037">
    <property type="term" value="P:nuclear polyadenylation-dependent snRNA catabolic process"/>
    <property type="evidence" value="ECO:0007669"/>
    <property type="project" value="TreeGrafter"/>
</dbReference>
<keyword evidence="9" id="KW-1185">Reference proteome</keyword>